<evidence type="ECO:0000256" key="4">
    <source>
        <dbReference type="ARBA" id="ARBA00035278"/>
    </source>
</evidence>
<proteinExistence type="inferred from homology"/>
<dbReference type="AlphaFoldDB" id="L5JL76"/>
<reference evidence="7" key="1">
    <citation type="journal article" date="2013" name="Science">
        <title>Comparative analysis of bat genomes provides insight into the evolution of flight and immunity.</title>
        <authorList>
            <person name="Zhang G."/>
            <person name="Cowled C."/>
            <person name="Shi Z."/>
            <person name="Huang Z."/>
            <person name="Bishop-Lilly K.A."/>
            <person name="Fang X."/>
            <person name="Wynne J.W."/>
            <person name="Xiong Z."/>
            <person name="Baker M.L."/>
            <person name="Zhao W."/>
            <person name="Tachedjian M."/>
            <person name="Zhu Y."/>
            <person name="Zhou P."/>
            <person name="Jiang X."/>
            <person name="Ng J."/>
            <person name="Yang L."/>
            <person name="Wu L."/>
            <person name="Xiao J."/>
            <person name="Feng Y."/>
            <person name="Chen Y."/>
            <person name="Sun X."/>
            <person name="Zhang Y."/>
            <person name="Marsh G.A."/>
            <person name="Crameri G."/>
            <person name="Broder C.C."/>
            <person name="Frey K.G."/>
            <person name="Wang L.F."/>
            <person name="Wang J."/>
        </authorList>
    </citation>
    <scope>NUCLEOTIDE SEQUENCE [LARGE SCALE GENOMIC DNA]</scope>
</reference>
<dbReference type="InParanoid" id="L5JL76"/>
<dbReference type="GO" id="GO:0003735">
    <property type="term" value="F:structural constituent of ribosome"/>
    <property type="evidence" value="ECO:0007669"/>
    <property type="project" value="InterPro"/>
</dbReference>
<evidence type="ECO:0000256" key="2">
    <source>
        <dbReference type="ARBA" id="ARBA00022980"/>
    </source>
</evidence>
<evidence type="ECO:0000256" key="1">
    <source>
        <dbReference type="ARBA" id="ARBA00009312"/>
    </source>
</evidence>
<dbReference type="SMART" id="SM01405">
    <property type="entry name" value="Ribosomal_S6e"/>
    <property type="match status" value="1"/>
</dbReference>
<gene>
    <name evidence="6" type="ORF">PAL_GLEAN10025260</name>
</gene>
<dbReference type="GO" id="GO:0006412">
    <property type="term" value="P:translation"/>
    <property type="evidence" value="ECO:0007669"/>
    <property type="project" value="InterPro"/>
</dbReference>
<name>L5JL76_PTEAL</name>
<dbReference type="STRING" id="9402.L5JL76"/>
<dbReference type="InterPro" id="IPR001377">
    <property type="entry name" value="Ribosomal_eS6"/>
</dbReference>
<evidence type="ECO:0000256" key="3">
    <source>
        <dbReference type="ARBA" id="ARBA00023274"/>
    </source>
</evidence>
<dbReference type="GO" id="GO:0005840">
    <property type="term" value="C:ribosome"/>
    <property type="evidence" value="ECO:0007669"/>
    <property type="project" value="UniProtKB-KW"/>
</dbReference>
<dbReference type="GO" id="GO:1990904">
    <property type="term" value="C:ribonucleoprotein complex"/>
    <property type="evidence" value="ECO:0007669"/>
    <property type="project" value="UniProtKB-KW"/>
</dbReference>
<keyword evidence="7" id="KW-1185">Reference proteome</keyword>
<evidence type="ECO:0000313" key="7">
    <source>
        <dbReference type="Proteomes" id="UP000010552"/>
    </source>
</evidence>
<sequence length="123" mass="13450">MATEVAAGALGEEWKSYVVQIRGGNGKQSFSMKQGVLTHGHVRLLLSEGDSCMRPRRTGERKHRTVEGCAVDANLSVLNLVIVTKGEKGIPGLTDTIMPRCLGPKRTGRIHELFNISKEDDVH</sequence>
<dbReference type="EMBL" id="KB031158">
    <property type="protein sequence ID" value="ELK00159.1"/>
    <property type="molecule type" value="Genomic_DNA"/>
</dbReference>
<evidence type="ECO:0000256" key="5">
    <source>
        <dbReference type="ARBA" id="ARBA00035403"/>
    </source>
</evidence>
<accession>L5JL76</accession>
<comment type="similarity">
    <text evidence="1">Belongs to the eukaryotic ribosomal protein eS6 family.</text>
</comment>
<dbReference type="Pfam" id="PF01092">
    <property type="entry name" value="Ribosomal_S6e"/>
    <property type="match status" value="1"/>
</dbReference>
<dbReference type="Proteomes" id="UP000010552">
    <property type="component" value="Unassembled WGS sequence"/>
</dbReference>
<organism evidence="6 7">
    <name type="scientific">Pteropus alecto</name>
    <name type="common">Black flying fox</name>
    <dbReference type="NCBI Taxonomy" id="9402"/>
    <lineage>
        <taxon>Eukaryota</taxon>
        <taxon>Metazoa</taxon>
        <taxon>Chordata</taxon>
        <taxon>Craniata</taxon>
        <taxon>Vertebrata</taxon>
        <taxon>Euteleostomi</taxon>
        <taxon>Mammalia</taxon>
        <taxon>Eutheria</taxon>
        <taxon>Laurasiatheria</taxon>
        <taxon>Chiroptera</taxon>
        <taxon>Yinpterochiroptera</taxon>
        <taxon>Pteropodoidea</taxon>
        <taxon>Pteropodidae</taxon>
        <taxon>Pteropodinae</taxon>
        <taxon>Pteropus</taxon>
    </lineage>
</organism>
<keyword evidence="2 6" id="KW-0689">Ribosomal protein</keyword>
<dbReference type="Gene3D" id="1.20.5.2650">
    <property type="match status" value="1"/>
</dbReference>
<keyword evidence="3" id="KW-0687">Ribonucleoprotein</keyword>
<protein>
    <recommendedName>
        <fullName evidence="4">Small ribosomal subunit protein eS6</fullName>
    </recommendedName>
    <alternativeName>
        <fullName evidence="5">40S ribosomal protein S6</fullName>
    </alternativeName>
</protein>
<evidence type="ECO:0000313" key="6">
    <source>
        <dbReference type="EMBL" id="ELK00159.1"/>
    </source>
</evidence>
<dbReference type="PANTHER" id="PTHR11502">
    <property type="entry name" value="40S RIBOSOMAL PROTEIN S6"/>
    <property type="match status" value="1"/>
</dbReference>